<evidence type="ECO:0000256" key="2">
    <source>
        <dbReference type="ARBA" id="ARBA00022980"/>
    </source>
</evidence>
<sequence length="253" mass="27998">MLARALSTSPASAETEAQPAGAPAVPYSEETRLTASPFSKTVQAWMRDFQTSQPIGIQTLNSRVFAGPLRVDLMHRAVIWQRDGMRQGTAATKGISDIRGTTRKAAPQKGRGMARVGTYRAPQFRGGATVFGPKPRDHSTNLQHKVQLAALRSALSTKYQQDQLVVVDALRLETLKTRDLNAILHRHLWQDSSLLFVTGRSTIDSNLEKAARNLQSVECTLADEMDVYRMLQRDVLVLDGAAVRKLEKKLYVS</sequence>
<dbReference type="PANTHER" id="PTHR10746">
    <property type="entry name" value="50S RIBOSOMAL PROTEIN L4"/>
    <property type="match status" value="1"/>
</dbReference>
<evidence type="ECO:0000256" key="3">
    <source>
        <dbReference type="ARBA" id="ARBA00023274"/>
    </source>
</evidence>
<proteinExistence type="inferred from homology"/>
<dbReference type="EMBL" id="KZ992427">
    <property type="protein sequence ID" value="RKP11088.1"/>
    <property type="molecule type" value="Genomic_DNA"/>
</dbReference>
<dbReference type="OrthoDB" id="275876at2759"/>
<evidence type="ECO:0000313" key="7">
    <source>
        <dbReference type="Proteomes" id="UP000271241"/>
    </source>
</evidence>
<dbReference type="HAMAP" id="MF_01328_B">
    <property type="entry name" value="Ribosomal_uL4_B"/>
    <property type="match status" value="1"/>
</dbReference>
<dbReference type="InterPro" id="IPR002136">
    <property type="entry name" value="Ribosomal_uL4"/>
</dbReference>
<dbReference type="Gene3D" id="3.40.1370.10">
    <property type="match status" value="1"/>
</dbReference>
<dbReference type="Proteomes" id="UP000271241">
    <property type="component" value="Unassembled WGS sequence"/>
</dbReference>
<keyword evidence="3" id="KW-0687">Ribonucleoprotein</keyword>
<organism evidence="6 7">
    <name type="scientific">Thamnocephalis sphaerospora</name>
    <dbReference type="NCBI Taxonomy" id="78915"/>
    <lineage>
        <taxon>Eukaryota</taxon>
        <taxon>Fungi</taxon>
        <taxon>Fungi incertae sedis</taxon>
        <taxon>Zoopagomycota</taxon>
        <taxon>Zoopagomycotina</taxon>
        <taxon>Zoopagomycetes</taxon>
        <taxon>Zoopagales</taxon>
        <taxon>Sigmoideomycetaceae</taxon>
        <taxon>Thamnocephalis</taxon>
    </lineage>
</organism>
<dbReference type="STRING" id="78915.A0A4P9XXI4"/>
<dbReference type="Pfam" id="PF00573">
    <property type="entry name" value="Ribosomal_L4"/>
    <property type="match status" value="1"/>
</dbReference>
<dbReference type="AlphaFoldDB" id="A0A4P9XXI4"/>
<dbReference type="NCBIfam" id="TIGR03953">
    <property type="entry name" value="rplD_bact"/>
    <property type="match status" value="1"/>
</dbReference>
<name>A0A4P9XXI4_9FUNG</name>
<evidence type="ECO:0000256" key="1">
    <source>
        <dbReference type="ARBA" id="ARBA00010528"/>
    </source>
</evidence>
<evidence type="ECO:0000256" key="4">
    <source>
        <dbReference type="ARBA" id="ARBA00040565"/>
    </source>
</evidence>
<dbReference type="InterPro" id="IPR013005">
    <property type="entry name" value="Ribosomal_uL4-like"/>
</dbReference>
<keyword evidence="2 6" id="KW-0689">Ribosomal protein</keyword>
<gene>
    <name evidence="6" type="ORF">THASP1DRAFT_33923</name>
</gene>
<reference evidence="7" key="1">
    <citation type="journal article" date="2018" name="Nat. Microbiol.">
        <title>Leveraging single-cell genomics to expand the fungal tree of life.</title>
        <authorList>
            <person name="Ahrendt S.R."/>
            <person name="Quandt C.A."/>
            <person name="Ciobanu D."/>
            <person name="Clum A."/>
            <person name="Salamov A."/>
            <person name="Andreopoulos B."/>
            <person name="Cheng J.F."/>
            <person name="Woyke T."/>
            <person name="Pelin A."/>
            <person name="Henrissat B."/>
            <person name="Reynolds N.K."/>
            <person name="Benny G.L."/>
            <person name="Smith M.E."/>
            <person name="James T.Y."/>
            <person name="Grigoriev I.V."/>
        </authorList>
    </citation>
    <scope>NUCLEOTIDE SEQUENCE [LARGE SCALE GENOMIC DNA]</scope>
    <source>
        <strain evidence="7">RSA 1356</strain>
    </source>
</reference>
<dbReference type="InterPro" id="IPR023574">
    <property type="entry name" value="Ribosomal_uL4_dom_sf"/>
</dbReference>
<keyword evidence="7" id="KW-1185">Reference proteome</keyword>
<dbReference type="SUPFAM" id="SSF52166">
    <property type="entry name" value="Ribosomal protein L4"/>
    <property type="match status" value="1"/>
</dbReference>
<dbReference type="GO" id="GO:0005840">
    <property type="term" value="C:ribosome"/>
    <property type="evidence" value="ECO:0007669"/>
    <property type="project" value="UniProtKB-KW"/>
</dbReference>
<protein>
    <recommendedName>
        <fullName evidence="4">Large ribosomal subunit protein uL4m</fullName>
    </recommendedName>
</protein>
<dbReference type="GO" id="GO:0003735">
    <property type="term" value="F:structural constituent of ribosome"/>
    <property type="evidence" value="ECO:0007669"/>
    <property type="project" value="InterPro"/>
</dbReference>
<feature type="compositionally biased region" description="Polar residues" evidence="5">
    <location>
        <begin position="1"/>
        <end position="12"/>
    </location>
</feature>
<dbReference type="GO" id="GO:1990904">
    <property type="term" value="C:ribonucleoprotein complex"/>
    <property type="evidence" value="ECO:0007669"/>
    <property type="project" value="UniProtKB-KW"/>
</dbReference>
<feature type="region of interest" description="Disordered" evidence="5">
    <location>
        <begin position="1"/>
        <end position="28"/>
    </location>
</feature>
<evidence type="ECO:0000256" key="5">
    <source>
        <dbReference type="SAM" id="MobiDB-lite"/>
    </source>
</evidence>
<accession>A0A4P9XXI4</accession>
<evidence type="ECO:0000313" key="6">
    <source>
        <dbReference type="EMBL" id="RKP11088.1"/>
    </source>
</evidence>
<dbReference type="PANTHER" id="PTHR10746:SF6">
    <property type="entry name" value="LARGE RIBOSOMAL SUBUNIT PROTEIN UL4M"/>
    <property type="match status" value="1"/>
</dbReference>
<comment type="similarity">
    <text evidence="1">Belongs to the universal ribosomal protein uL4 family.</text>
</comment>
<dbReference type="GO" id="GO:0006412">
    <property type="term" value="P:translation"/>
    <property type="evidence" value="ECO:0007669"/>
    <property type="project" value="InterPro"/>
</dbReference>